<sequence>MVWLELQSEAVVTRILHLAAVAQKSPFQVLQRWMEVLGSPPCEVWIRLKGVPLHVWRAETFSLLGEYLGSMLEVDPDVELEREEKIGVLNDGAYATKRLIVDSRVVSTKFTITSSCRSSSGSGLAEEDDDSTDGVSNSNRPPSQHI</sequence>
<name>A0ACC2KZZ2_PERAE</name>
<reference evidence="1 2" key="1">
    <citation type="journal article" date="2022" name="Hortic Res">
        <title>A haplotype resolved chromosomal level avocado genome allows analysis of novel avocado genes.</title>
        <authorList>
            <person name="Nath O."/>
            <person name="Fletcher S.J."/>
            <person name="Hayward A."/>
            <person name="Shaw L.M."/>
            <person name="Masouleh A.K."/>
            <person name="Furtado A."/>
            <person name="Henry R.J."/>
            <person name="Mitter N."/>
        </authorList>
    </citation>
    <scope>NUCLEOTIDE SEQUENCE [LARGE SCALE GENOMIC DNA]</scope>
    <source>
        <strain evidence="2">cv. Hass</strain>
    </source>
</reference>
<proteinExistence type="predicted"/>
<protein>
    <submittedName>
        <fullName evidence="1">Uncharacterized protein</fullName>
    </submittedName>
</protein>
<dbReference type="EMBL" id="CM056814">
    <property type="protein sequence ID" value="KAJ8626716.1"/>
    <property type="molecule type" value="Genomic_DNA"/>
</dbReference>
<evidence type="ECO:0000313" key="2">
    <source>
        <dbReference type="Proteomes" id="UP001234297"/>
    </source>
</evidence>
<keyword evidence="2" id="KW-1185">Reference proteome</keyword>
<gene>
    <name evidence="1" type="ORF">MRB53_020023</name>
</gene>
<dbReference type="Proteomes" id="UP001234297">
    <property type="component" value="Chromosome 6"/>
</dbReference>
<organism evidence="1 2">
    <name type="scientific">Persea americana</name>
    <name type="common">Avocado</name>
    <dbReference type="NCBI Taxonomy" id="3435"/>
    <lineage>
        <taxon>Eukaryota</taxon>
        <taxon>Viridiplantae</taxon>
        <taxon>Streptophyta</taxon>
        <taxon>Embryophyta</taxon>
        <taxon>Tracheophyta</taxon>
        <taxon>Spermatophyta</taxon>
        <taxon>Magnoliopsida</taxon>
        <taxon>Magnoliidae</taxon>
        <taxon>Laurales</taxon>
        <taxon>Lauraceae</taxon>
        <taxon>Persea</taxon>
    </lineage>
</organism>
<evidence type="ECO:0000313" key="1">
    <source>
        <dbReference type="EMBL" id="KAJ8626716.1"/>
    </source>
</evidence>
<comment type="caution">
    <text evidence="1">The sequence shown here is derived from an EMBL/GenBank/DDBJ whole genome shotgun (WGS) entry which is preliminary data.</text>
</comment>
<accession>A0ACC2KZZ2</accession>